<dbReference type="KEGG" id="aym:YM304_02820"/>
<evidence type="ECO:0000256" key="2">
    <source>
        <dbReference type="ARBA" id="ARBA00005189"/>
    </source>
</evidence>
<dbReference type="GO" id="GO:0071731">
    <property type="term" value="P:response to nitric oxide"/>
    <property type="evidence" value="ECO:0007669"/>
    <property type="project" value="TreeGrafter"/>
</dbReference>
<dbReference type="PANTHER" id="PTHR31650">
    <property type="entry name" value="O-ACYLTRANSFERASE (WSD1-LIKE) FAMILY PROTEIN"/>
    <property type="match status" value="1"/>
</dbReference>
<keyword evidence="7 11" id="KW-0319">Glycerol metabolism</keyword>
<dbReference type="GO" id="GO:0006071">
    <property type="term" value="P:glycerol metabolic process"/>
    <property type="evidence" value="ECO:0007669"/>
    <property type="project" value="UniProtKB-KW"/>
</dbReference>
<dbReference type="RefSeq" id="WP_015439844.1">
    <property type="nucleotide sequence ID" value="NC_020520.1"/>
</dbReference>
<evidence type="ECO:0000256" key="11">
    <source>
        <dbReference type="RuleBase" id="RU361241"/>
    </source>
</evidence>
<evidence type="ECO:0000256" key="3">
    <source>
        <dbReference type="ARBA" id="ARBA00009587"/>
    </source>
</evidence>
<evidence type="ECO:0000256" key="4">
    <source>
        <dbReference type="ARBA" id="ARBA00013244"/>
    </source>
</evidence>
<feature type="compositionally biased region" description="Basic residues" evidence="12">
    <location>
        <begin position="501"/>
        <end position="519"/>
    </location>
</feature>
<keyword evidence="8 11" id="KW-0443">Lipid metabolism</keyword>
<dbReference type="GO" id="GO:0005886">
    <property type="term" value="C:plasma membrane"/>
    <property type="evidence" value="ECO:0007669"/>
    <property type="project" value="TreeGrafter"/>
</dbReference>
<evidence type="ECO:0000256" key="6">
    <source>
        <dbReference type="ARBA" id="ARBA00022679"/>
    </source>
</evidence>
<dbReference type="SUPFAM" id="SSF52777">
    <property type="entry name" value="CoA-dependent acyltransferases"/>
    <property type="match status" value="1"/>
</dbReference>
<accession>A0A6C7E972</accession>
<feature type="region of interest" description="Disordered" evidence="12">
    <location>
        <begin position="496"/>
        <end position="519"/>
    </location>
</feature>
<comment type="catalytic activity">
    <reaction evidence="10 11">
        <text>an acyl-CoA + a 1,2-diacyl-sn-glycerol = a triacyl-sn-glycerol + CoA</text>
        <dbReference type="Rhea" id="RHEA:10868"/>
        <dbReference type="ChEBI" id="CHEBI:17815"/>
        <dbReference type="ChEBI" id="CHEBI:57287"/>
        <dbReference type="ChEBI" id="CHEBI:58342"/>
        <dbReference type="ChEBI" id="CHEBI:64615"/>
        <dbReference type="EC" id="2.3.1.20"/>
    </reaction>
</comment>
<feature type="domain" description="O-acyltransferase WSD1-like N-terminal" evidence="13">
    <location>
        <begin position="4"/>
        <end position="289"/>
    </location>
</feature>
<dbReference type="Proteomes" id="UP000011863">
    <property type="component" value="Chromosome"/>
</dbReference>
<evidence type="ECO:0000256" key="10">
    <source>
        <dbReference type="ARBA" id="ARBA00048109"/>
    </source>
</evidence>
<dbReference type="Pfam" id="PF03007">
    <property type="entry name" value="WS_DGAT_cat"/>
    <property type="match status" value="1"/>
</dbReference>
<evidence type="ECO:0000259" key="13">
    <source>
        <dbReference type="Pfam" id="PF03007"/>
    </source>
</evidence>
<dbReference type="InterPro" id="IPR004255">
    <property type="entry name" value="O-acyltransferase_WSD1_N"/>
</dbReference>
<proteinExistence type="inferred from homology"/>
<comment type="pathway">
    <text evidence="1 11">Glycerolipid metabolism; triacylglycerol biosynthesis.</text>
</comment>
<dbReference type="EMBL" id="AP012057">
    <property type="protein sequence ID" value="BAN00596.1"/>
    <property type="molecule type" value="Genomic_DNA"/>
</dbReference>
<evidence type="ECO:0000313" key="16">
    <source>
        <dbReference type="Proteomes" id="UP000011863"/>
    </source>
</evidence>
<name>A0A6C7E972_ILUCY</name>
<dbReference type="PANTHER" id="PTHR31650:SF1">
    <property type="entry name" value="WAX ESTER SYNTHASE_DIACYLGLYCEROL ACYLTRANSFERASE 4-RELATED"/>
    <property type="match status" value="1"/>
</dbReference>
<evidence type="ECO:0000259" key="14">
    <source>
        <dbReference type="Pfam" id="PF06974"/>
    </source>
</evidence>
<organism evidence="15 16">
    <name type="scientific">Ilumatobacter coccineus (strain NBRC 103263 / KCTC 29153 / YM16-304)</name>
    <dbReference type="NCBI Taxonomy" id="1313172"/>
    <lineage>
        <taxon>Bacteria</taxon>
        <taxon>Bacillati</taxon>
        <taxon>Actinomycetota</taxon>
        <taxon>Acidimicrobiia</taxon>
        <taxon>Acidimicrobiales</taxon>
        <taxon>Ilumatobacteraceae</taxon>
        <taxon>Ilumatobacter</taxon>
    </lineage>
</organism>
<reference evidence="15 16" key="1">
    <citation type="journal article" date="2013" name="Int. J. Syst. Evol. Microbiol.">
        <title>Ilumatobacter nonamiense sp. nov. and Ilumatobacter coccineum sp. nov., isolated from seashore sand.</title>
        <authorList>
            <person name="Matsumoto A."/>
            <person name="Kasai H."/>
            <person name="Matsuo Y."/>
            <person name="Shizuri Y."/>
            <person name="Ichikawa N."/>
            <person name="Fujita N."/>
            <person name="Omura S."/>
            <person name="Takahashi Y."/>
        </authorList>
    </citation>
    <scope>NUCLEOTIDE SEQUENCE [LARGE SCALE GENOMIC DNA]</scope>
    <source>
        <strain evidence="16">NBRC 103263 / KCTC 29153 / YM16-304</strain>
    </source>
</reference>
<feature type="domain" description="O-acyltransferase WSD1 C-terminal" evidence="14">
    <location>
        <begin position="329"/>
        <end position="472"/>
    </location>
</feature>
<evidence type="ECO:0000256" key="7">
    <source>
        <dbReference type="ARBA" id="ARBA00022798"/>
    </source>
</evidence>
<sequence>MKQLTGIDANFLYMETPSSFGHVNSLVVYERPDIDGFDPYEAFRSQLESRLHLLDPFRRRLVEVPLSLDHPYWINDPDFDLDFHVRHIALPRPGNLEQLSTQVARIIGRPIDRSRPLWEAYVFEGLENDDFAVLTKVHHATIDGASGVQMLGIILDSQPGGDEVPPDDGSWTADEVPSDTEMFARTAASFVRTPGKFARTQLRLMQDFAEITRSKGVSAMISSVREQFPTAAGRDRREGNLLARTGLTAPPTPFNKSITPHRRLALRATPLADLKVLKSALGATVNDVVMAISTGALRNYLLQHDALPDVPLRAMVPVSIRTGDEDDIWTNRVSGLVCDLPTHLADPLERVASVHESMVAAKEQFDMTPAETMVAAAQFAPPALAAQASRVSASLRLADRTNPAVNVVISNVPGPREPLYMSGARMKNFFPVSTIAPGVGLNITVQSYVDTLDFGLVACRELIPDLDDLLELHLAEIDTLFAAAGIDRDGSLLAPAEPAASKKRSGTKRAAAKKKRSTS</sequence>
<evidence type="ECO:0000256" key="1">
    <source>
        <dbReference type="ARBA" id="ARBA00004771"/>
    </source>
</evidence>
<keyword evidence="9 11" id="KW-0012">Acyltransferase</keyword>
<dbReference type="InterPro" id="IPR009721">
    <property type="entry name" value="O-acyltransferase_WSD1_C"/>
</dbReference>
<dbReference type="AlphaFoldDB" id="A0A6C7E972"/>
<dbReference type="GO" id="GO:0001666">
    <property type="term" value="P:response to hypoxia"/>
    <property type="evidence" value="ECO:0007669"/>
    <property type="project" value="TreeGrafter"/>
</dbReference>
<dbReference type="UniPathway" id="UPA00282"/>
<dbReference type="GO" id="GO:0019432">
    <property type="term" value="P:triglyceride biosynthetic process"/>
    <property type="evidence" value="ECO:0007669"/>
    <property type="project" value="UniProtKB-UniPathway"/>
</dbReference>
<comment type="similarity">
    <text evidence="3 11">Belongs to the long-chain O-acyltransferase family.</text>
</comment>
<dbReference type="InterPro" id="IPR045034">
    <property type="entry name" value="O-acyltransferase_WSD1-like"/>
</dbReference>
<evidence type="ECO:0000256" key="9">
    <source>
        <dbReference type="ARBA" id="ARBA00023315"/>
    </source>
</evidence>
<dbReference type="NCBIfam" id="TIGR02946">
    <property type="entry name" value="acyl_WS_DGAT"/>
    <property type="match status" value="1"/>
</dbReference>
<evidence type="ECO:0000256" key="12">
    <source>
        <dbReference type="SAM" id="MobiDB-lite"/>
    </source>
</evidence>
<dbReference type="GO" id="GO:0051701">
    <property type="term" value="P:biological process involved in interaction with host"/>
    <property type="evidence" value="ECO:0007669"/>
    <property type="project" value="TreeGrafter"/>
</dbReference>
<dbReference type="OrthoDB" id="9810950at2"/>
<dbReference type="GO" id="GO:0004144">
    <property type="term" value="F:diacylglycerol O-acyltransferase activity"/>
    <property type="evidence" value="ECO:0007669"/>
    <property type="project" value="UniProtKB-EC"/>
</dbReference>
<protein>
    <recommendedName>
        <fullName evidence="4 11">Diacylglycerol O-acyltransferase</fullName>
        <ecNumber evidence="4 11">2.3.1.20</ecNumber>
    </recommendedName>
</protein>
<keyword evidence="16" id="KW-1185">Reference proteome</keyword>
<dbReference type="EC" id="2.3.1.20" evidence="4 11"/>
<keyword evidence="6 11" id="KW-0808">Transferase</keyword>
<keyword evidence="5 11" id="KW-0444">Lipid biosynthesis</keyword>
<dbReference type="InterPro" id="IPR014292">
    <property type="entry name" value="Acyl_transf_WS/DGAT"/>
</dbReference>
<comment type="pathway">
    <text evidence="2">Lipid metabolism.</text>
</comment>
<gene>
    <name evidence="15" type="ORF">YM304_02820</name>
</gene>
<evidence type="ECO:0000313" key="15">
    <source>
        <dbReference type="EMBL" id="BAN00596.1"/>
    </source>
</evidence>
<dbReference type="Pfam" id="PF06974">
    <property type="entry name" value="WS_DGAT_C"/>
    <property type="match status" value="1"/>
</dbReference>
<evidence type="ECO:0000256" key="5">
    <source>
        <dbReference type="ARBA" id="ARBA00022516"/>
    </source>
</evidence>
<evidence type="ECO:0000256" key="8">
    <source>
        <dbReference type="ARBA" id="ARBA00023098"/>
    </source>
</evidence>